<evidence type="ECO:0000313" key="2">
    <source>
        <dbReference type="EnsemblMetazoa" id="GBRI040232-PA"/>
    </source>
</evidence>
<keyword evidence="3" id="KW-1185">Reference proteome</keyword>
<dbReference type="EnsemblMetazoa" id="GBRI040232-RA">
    <property type="protein sequence ID" value="GBRI040232-PA"/>
    <property type="gene ID" value="GBRI040232"/>
</dbReference>
<dbReference type="Proteomes" id="UP000091820">
    <property type="component" value="Unassembled WGS sequence"/>
</dbReference>
<accession>A0A1A9X122</accession>
<proteinExistence type="predicted"/>
<organism evidence="2 3">
    <name type="scientific">Glossina brevipalpis</name>
    <dbReference type="NCBI Taxonomy" id="37001"/>
    <lineage>
        <taxon>Eukaryota</taxon>
        <taxon>Metazoa</taxon>
        <taxon>Ecdysozoa</taxon>
        <taxon>Arthropoda</taxon>
        <taxon>Hexapoda</taxon>
        <taxon>Insecta</taxon>
        <taxon>Pterygota</taxon>
        <taxon>Neoptera</taxon>
        <taxon>Endopterygota</taxon>
        <taxon>Diptera</taxon>
        <taxon>Brachycera</taxon>
        <taxon>Muscomorpha</taxon>
        <taxon>Hippoboscoidea</taxon>
        <taxon>Glossinidae</taxon>
        <taxon>Glossina</taxon>
    </lineage>
</organism>
<sequence length="96" mass="11220">MKILKSCRKSYLKTRSACPTTDCKKSEIFLTTPSSEEDNCPFSDSEADHYYNESDRNEMPKQQQQQQHHHYKHDLTLISTQQDSIIVPNELCINIE</sequence>
<evidence type="ECO:0000313" key="3">
    <source>
        <dbReference type="Proteomes" id="UP000091820"/>
    </source>
</evidence>
<feature type="region of interest" description="Disordered" evidence="1">
    <location>
        <begin position="35"/>
        <end position="72"/>
    </location>
</feature>
<protein>
    <submittedName>
        <fullName evidence="2">Uncharacterized protein</fullName>
    </submittedName>
</protein>
<evidence type="ECO:0000256" key="1">
    <source>
        <dbReference type="SAM" id="MobiDB-lite"/>
    </source>
</evidence>
<feature type="compositionally biased region" description="Basic and acidic residues" evidence="1">
    <location>
        <begin position="46"/>
        <end position="59"/>
    </location>
</feature>
<dbReference type="AlphaFoldDB" id="A0A1A9X122"/>
<reference evidence="2" key="2">
    <citation type="submission" date="2020-05" db="UniProtKB">
        <authorList>
            <consortium name="EnsemblMetazoa"/>
        </authorList>
    </citation>
    <scope>IDENTIFICATION</scope>
    <source>
        <strain evidence="2">IAEA</strain>
    </source>
</reference>
<dbReference type="VEuPathDB" id="VectorBase:GBRI040232"/>
<name>A0A1A9X122_9MUSC</name>
<reference evidence="3" key="1">
    <citation type="submission" date="2014-03" db="EMBL/GenBank/DDBJ databases">
        <authorList>
            <person name="Aksoy S."/>
            <person name="Warren W."/>
            <person name="Wilson R.K."/>
        </authorList>
    </citation>
    <scope>NUCLEOTIDE SEQUENCE [LARGE SCALE GENOMIC DNA]</scope>
    <source>
        <strain evidence="3">IAEA</strain>
    </source>
</reference>